<dbReference type="InterPro" id="IPR048720">
    <property type="entry name" value="PROPPIN"/>
</dbReference>
<proteinExistence type="inferred from homology"/>
<dbReference type="SMART" id="SM00320">
    <property type="entry name" value="WD40"/>
    <property type="match status" value="3"/>
</dbReference>
<evidence type="ECO:0000256" key="3">
    <source>
        <dbReference type="ARBA" id="ARBA00022737"/>
    </source>
</evidence>
<dbReference type="SUPFAM" id="SSF50978">
    <property type="entry name" value="WD40 repeat-like"/>
    <property type="match status" value="1"/>
</dbReference>
<keyword evidence="2" id="KW-0853">WD repeat</keyword>
<dbReference type="AlphaFoldDB" id="A0A061RIE4"/>
<protein>
    <submittedName>
        <fullName evidence="5">Autophagy-related protein 18</fullName>
    </submittedName>
</protein>
<dbReference type="PANTHER" id="PTHR11227">
    <property type="entry name" value="WD-REPEAT PROTEIN INTERACTING WITH PHOSPHOINOSIDES WIPI -RELATED"/>
    <property type="match status" value="1"/>
</dbReference>
<feature type="non-terminal residue" evidence="5">
    <location>
        <position position="1"/>
    </location>
</feature>
<dbReference type="InterPro" id="IPR036322">
    <property type="entry name" value="WD40_repeat_dom_sf"/>
</dbReference>
<dbReference type="InterPro" id="IPR001680">
    <property type="entry name" value="WD40_rpt"/>
</dbReference>
<organism evidence="5">
    <name type="scientific">Tetraselmis sp. GSL018</name>
    <dbReference type="NCBI Taxonomy" id="582737"/>
    <lineage>
        <taxon>Eukaryota</taxon>
        <taxon>Viridiplantae</taxon>
        <taxon>Chlorophyta</taxon>
        <taxon>core chlorophytes</taxon>
        <taxon>Chlorodendrophyceae</taxon>
        <taxon>Chlorodendrales</taxon>
        <taxon>Chlorodendraceae</taxon>
        <taxon>Tetraselmis</taxon>
    </lineage>
</organism>
<name>A0A061RIE4_9CHLO</name>
<dbReference type="Pfam" id="PF21032">
    <property type="entry name" value="PROPPIN"/>
    <property type="match status" value="1"/>
</dbReference>
<sequence length="393" mass="42366">EASDLSQAFIRPSRSNMPLVCKPRTKGIQFLAFNQDESCVAIATNEGIKIYSLEGHDLCFDYPVGSVCVIEMLFCTSLLAFVGAGEQPSLTPRKLRVMNTSTQTTIRDLSFPSSVLAIRMNRKRLVALLENRCYVHHLDTLEILRILETPPNPKGLIAVSPSSDSCLLALPSSSTSGKVQVYDMLVEGGNALSEIPAHNSPVDTMAFNQAGTVLATASAKGTVIRVFRMPHGQLLHSFRRGTYSASVYSLAFFPSGDDPELLCATSSHGSVHLFHLKEAERHPAAAAASSIMSHMMPKSITDMVDSPRSLGTVKLPFSNVPALCSMQPADGNGSGGEPGAWLQPEASARPSTEKVKLAVVSMEGILYEYSVTVFPDQENMLNASLEREGSLFG</sequence>
<evidence type="ECO:0000313" key="5">
    <source>
        <dbReference type="EMBL" id="JAC70430.1"/>
    </source>
</evidence>
<accession>A0A061RIE4</accession>
<keyword evidence="3" id="KW-0677">Repeat</keyword>
<dbReference type="InterPro" id="IPR015943">
    <property type="entry name" value="WD40/YVTN_repeat-like_dom_sf"/>
</dbReference>
<dbReference type="EMBL" id="GBEZ01015758">
    <property type="protein sequence ID" value="JAC70430.1"/>
    <property type="molecule type" value="Transcribed_RNA"/>
</dbReference>
<evidence type="ECO:0000256" key="2">
    <source>
        <dbReference type="ARBA" id="ARBA00022574"/>
    </source>
</evidence>
<reference evidence="5" key="1">
    <citation type="submission" date="2014-05" db="EMBL/GenBank/DDBJ databases">
        <title>The transcriptome of the halophilic microalga Tetraselmis sp. GSL018 isolated from the Great Salt Lake, Utah.</title>
        <authorList>
            <person name="Jinkerson R.E."/>
            <person name="D'Adamo S."/>
            <person name="Posewitz M.C."/>
        </authorList>
    </citation>
    <scope>NUCLEOTIDE SEQUENCE</scope>
    <source>
        <strain evidence="5">GSL018</strain>
    </source>
</reference>
<comment type="subcellular location">
    <subcellularLocation>
        <location evidence="1">Preautophagosomal structure membrane</location>
        <topology evidence="1">Peripheral membrane protein</topology>
    </subcellularLocation>
</comment>
<dbReference type="GO" id="GO:0034045">
    <property type="term" value="C:phagophore assembly site membrane"/>
    <property type="evidence" value="ECO:0007669"/>
    <property type="project" value="UniProtKB-SubCell"/>
</dbReference>
<evidence type="ECO:0000256" key="1">
    <source>
        <dbReference type="ARBA" id="ARBA00004623"/>
    </source>
</evidence>
<comment type="similarity">
    <text evidence="4">Belongs to the WD repeat PROPPIN family.</text>
</comment>
<dbReference type="Gene3D" id="2.130.10.10">
    <property type="entry name" value="YVTN repeat-like/Quinoprotein amine dehydrogenase"/>
    <property type="match status" value="1"/>
</dbReference>
<evidence type="ECO:0000256" key="4">
    <source>
        <dbReference type="ARBA" id="ARBA00025740"/>
    </source>
</evidence>
<gene>
    <name evidence="5" type="primary">WIPI</name>
    <name evidence="5" type="ORF">TSPGSL018_4151</name>
</gene>